<comment type="caution">
    <text evidence="8">The sequence shown here is derived from an EMBL/GenBank/DDBJ whole genome shotgun (WGS) entry which is preliminary data.</text>
</comment>
<feature type="domain" description="Phage shock protein PspC N-terminal" evidence="7">
    <location>
        <begin position="46"/>
        <end position="101"/>
    </location>
</feature>
<evidence type="ECO:0000256" key="2">
    <source>
        <dbReference type="ARBA" id="ARBA00022475"/>
    </source>
</evidence>
<dbReference type="Pfam" id="PF04024">
    <property type="entry name" value="PspC"/>
    <property type="match status" value="1"/>
</dbReference>
<protein>
    <submittedName>
        <fullName evidence="8">Phage shock protein C (PspC) family protein</fullName>
    </submittedName>
</protein>
<dbReference type="GO" id="GO:0005886">
    <property type="term" value="C:plasma membrane"/>
    <property type="evidence" value="ECO:0007669"/>
    <property type="project" value="UniProtKB-SubCell"/>
</dbReference>
<organism evidence="8 9">
    <name type="scientific">Roseateles toxinivorans</name>
    <dbReference type="NCBI Taxonomy" id="270368"/>
    <lineage>
        <taxon>Bacteria</taxon>
        <taxon>Pseudomonadati</taxon>
        <taxon>Pseudomonadota</taxon>
        <taxon>Betaproteobacteria</taxon>
        <taxon>Burkholderiales</taxon>
        <taxon>Sphaerotilaceae</taxon>
        <taxon>Roseateles</taxon>
    </lineage>
</organism>
<evidence type="ECO:0000259" key="7">
    <source>
        <dbReference type="Pfam" id="PF04024"/>
    </source>
</evidence>
<keyword evidence="4 6" id="KW-1133">Transmembrane helix</keyword>
<gene>
    <name evidence="8" type="ORF">DES47_11274</name>
</gene>
<dbReference type="AlphaFoldDB" id="A0A4R6QF58"/>
<keyword evidence="5 6" id="KW-0472">Membrane</keyword>
<evidence type="ECO:0000313" key="8">
    <source>
        <dbReference type="EMBL" id="TDP61525.1"/>
    </source>
</evidence>
<feature type="transmembrane region" description="Helical" evidence="6">
    <location>
        <begin position="72"/>
        <end position="99"/>
    </location>
</feature>
<sequence>MSISIELERLAELHRSGRLSDDEYARAKASVLGSGPAYSASAAGPSLRRSRNDRWFGGVCGGIARVTGLESWVWRLAFVALAVCAGTGLLAYLLLWIFVPEDELIHA</sequence>
<dbReference type="EMBL" id="SNXS01000012">
    <property type="protein sequence ID" value="TDP61525.1"/>
    <property type="molecule type" value="Genomic_DNA"/>
</dbReference>
<keyword evidence="9" id="KW-1185">Reference proteome</keyword>
<dbReference type="InParanoid" id="A0A4R6QF58"/>
<keyword evidence="3 6" id="KW-0812">Transmembrane</keyword>
<name>A0A4R6QF58_9BURK</name>
<evidence type="ECO:0000256" key="5">
    <source>
        <dbReference type="ARBA" id="ARBA00023136"/>
    </source>
</evidence>
<dbReference type="PANTHER" id="PTHR33885">
    <property type="entry name" value="PHAGE SHOCK PROTEIN C"/>
    <property type="match status" value="1"/>
</dbReference>
<keyword evidence="2" id="KW-1003">Cell membrane</keyword>
<dbReference type="OrthoDB" id="9154309at2"/>
<dbReference type="Proteomes" id="UP000295361">
    <property type="component" value="Unassembled WGS sequence"/>
</dbReference>
<evidence type="ECO:0000256" key="1">
    <source>
        <dbReference type="ARBA" id="ARBA00004162"/>
    </source>
</evidence>
<comment type="subcellular location">
    <subcellularLocation>
        <location evidence="1">Cell membrane</location>
        <topology evidence="1">Single-pass membrane protein</topology>
    </subcellularLocation>
</comment>
<accession>A0A4R6QF58</accession>
<evidence type="ECO:0000256" key="6">
    <source>
        <dbReference type="SAM" id="Phobius"/>
    </source>
</evidence>
<evidence type="ECO:0000313" key="9">
    <source>
        <dbReference type="Proteomes" id="UP000295361"/>
    </source>
</evidence>
<proteinExistence type="predicted"/>
<evidence type="ECO:0000256" key="3">
    <source>
        <dbReference type="ARBA" id="ARBA00022692"/>
    </source>
</evidence>
<reference evidence="8 9" key="1">
    <citation type="submission" date="2019-03" db="EMBL/GenBank/DDBJ databases">
        <title>Genomic Encyclopedia of Type Strains, Phase IV (KMG-IV): sequencing the most valuable type-strain genomes for metagenomic binning, comparative biology and taxonomic classification.</title>
        <authorList>
            <person name="Goeker M."/>
        </authorList>
    </citation>
    <scope>NUCLEOTIDE SEQUENCE [LARGE SCALE GENOMIC DNA]</scope>
    <source>
        <strain evidence="8 9">DSM 16998</strain>
    </source>
</reference>
<dbReference type="PANTHER" id="PTHR33885:SF3">
    <property type="entry name" value="PHAGE SHOCK PROTEIN C"/>
    <property type="match status" value="1"/>
</dbReference>
<evidence type="ECO:0000256" key="4">
    <source>
        <dbReference type="ARBA" id="ARBA00022989"/>
    </source>
</evidence>
<dbReference type="InterPro" id="IPR052027">
    <property type="entry name" value="PspC"/>
</dbReference>
<dbReference type="RefSeq" id="WP_133703607.1">
    <property type="nucleotide sequence ID" value="NZ_SNXS01000012.1"/>
</dbReference>
<dbReference type="InterPro" id="IPR007168">
    <property type="entry name" value="Phageshock_PspC_N"/>
</dbReference>